<proteinExistence type="predicted"/>
<evidence type="ECO:0000256" key="1">
    <source>
        <dbReference type="SAM" id="Phobius"/>
    </source>
</evidence>
<protein>
    <submittedName>
        <fullName evidence="4">FecR family protein</fullName>
    </submittedName>
</protein>
<dbReference type="Pfam" id="PF04773">
    <property type="entry name" value="FecR"/>
    <property type="match status" value="1"/>
</dbReference>
<dbReference type="PIRSF" id="PIRSF018266">
    <property type="entry name" value="FecR"/>
    <property type="match status" value="1"/>
</dbReference>
<reference evidence="4 5" key="1">
    <citation type="submission" date="2018-06" db="EMBL/GenBank/DDBJ databases">
        <title>Spirosoma sp. HMF3257 Genome sequencing and assembly.</title>
        <authorList>
            <person name="Kang H."/>
            <person name="Cha I."/>
            <person name="Kim H."/>
            <person name="Kang J."/>
            <person name="Joh K."/>
        </authorList>
    </citation>
    <scope>NUCLEOTIDE SEQUENCE [LARGE SCALE GENOMIC DNA]</scope>
    <source>
        <strain evidence="4 5">HMF3257</strain>
    </source>
</reference>
<keyword evidence="1" id="KW-0472">Membrane</keyword>
<comment type="caution">
    <text evidence="4">The sequence shown here is derived from an EMBL/GenBank/DDBJ whole genome shotgun (WGS) entry which is preliminary data.</text>
</comment>
<evidence type="ECO:0000259" key="2">
    <source>
        <dbReference type="Pfam" id="PF04773"/>
    </source>
</evidence>
<dbReference type="GO" id="GO:0016989">
    <property type="term" value="F:sigma factor antagonist activity"/>
    <property type="evidence" value="ECO:0007669"/>
    <property type="project" value="TreeGrafter"/>
</dbReference>
<dbReference type="Gene3D" id="3.55.50.30">
    <property type="match status" value="1"/>
</dbReference>
<feature type="domain" description="FecR protein" evidence="2">
    <location>
        <begin position="123"/>
        <end position="210"/>
    </location>
</feature>
<name>A0A327NN10_9BACT</name>
<dbReference type="RefSeq" id="WP_111343814.1">
    <property type="nucleotide sequence ID" value="NZ_QLII01000001.1"/>
</dbReference>
<keyword evidence="1" id="KW-1133">Transmembrane helix</keyword>
<dbReference type="InterPro" id="IPR006860">
    <property type="entry name" value="FecR"/>
</dbReference>
<dbReference type="PANTHER" id="PTHR30273:SF2">
    <property type="entry name" value="PROTEIN FECR"/>
    <property type="match status" value="1"/>
</dbReference>
<keyword evidence="5" id="KW-1185">Reference proteome</keyword>
<evidence type="ECO:0000313" key="4">
    <source>
        <dbReference type="EMBL" id="RAI75416.1"/>
    </source>
</evidence>
<dbReference type="Pfam" id="PF16344">
    <property type="entry name" value="FecR_C"/>
    <property type="match status" value="1"/>
</dbReference>
<dbReference type="OrthoDB" id="645173at2"/>
<feature type="transmembrane region" description="Helical" evidence="1">
    <location>
        <begin position="75"/>
        <end position="93"/>
    </location>
</feature>
<dbReference type="EMBL" id="QLII01000001">
    <property type="protein sequence ID" value="RAI75416.1"/>
    <property type="molecule type" value="Genomic_DNA"/>
</dbReference>
<gene>
    <name evidence="4" type="ORF">HMF3257_16815</name>
</gene>
<dbReference type="Gene3D" id="2.60.120.1440">
    <property type="match status" value="1"/>
</dbReference>
<sequence>MDGTKYQELLAKYLNGECTDEERALLDQWYDSLDSEITLPSTDIEKKQLLAKNWQLLTARTVNTTPVKRIRFRPYWIAAATVVLLSGLSWFFVNQSVLELPAISEQVSKTQLSFTERINTSDVPERVVLSDRSVVTLQPGSKLRYPITFASNQREVTLVGEAFFEVQKNPNKPFLVYSHDLITKVLGTSFRIKACPTDRNVTVAVRTGRVSVYSPKLATQAKSKSDPETIGVVLTPNQQVTYLGQEHRLVKTLVENPIVLIPEVELASFTFQNAPVSKIMAAIEKTYGVDVVYDEEVMANCFITTSLDQENLYDKLTIICKLLGATYKVIDAQIVITGSGC</sequence>
<dbReference type="InterPro" id="IPR012373">
    <property type="entry name" value="Ferrdict_sens_TM"/>
</dbReference>
<accession>A0A327NN10</accession>
<evidence type="ECO:0000259" key="3">
    <source>
        <dbReference type="Pfam" id="PF16344"/>
    </source>
</evidence>
<organism evidence="4 5">
    <name type="scientific">Spirosoma telluris</name>
    <dbReference type="NCBI Taxonomy" id="2183553"/>
    <lineage>
        <taxon>Bacteria</taxon>
        <taxon>Pseudomonadati</taxon>
        <taxon>Bacteroidota</taxon>
        <taxon>Cytophagia</taxon>
        <taxon>Cytophagales</taxon>
        <taxon>Cytophagaceae</taxon>
        <taxon>Spirosoma</taxon>
    </lineage>
</organism>
<dbReference type="Proteomes" id="UP000249016">
    <property type="component" value="Unassembled WGS sequence"/>
</dbReference>
<dbReference type="InterPro" id="IPR032508">
    <property type="entry name" value="FecR_C"/>
</dbReference>
<keyword evidence="1" id="KW-0812">Transmembrane</keyword>
<evidence type="ECO:0000313" key="5">
    <source>
        <dbReference type="Proteomes" id="UP000249016"/>
    </source>
</evidence>
<feature type="domain" description="Protein FecR C-terminal" evidence="3">
    <location>
        <begin position="269"/>
        <end position="336"/>
    </location>
</feature>
<dbReference type="PANTHER" id="PTHR30273">
    <property type="entry name" value="PERIPLASMIC SIGNAL SENSOR AND SIGMA FACTOR ACTIVATOR FECR-RELATED"/>
    <property type="match status" value="1"/>
</dbReference>
<dbReference type="AlphaFoldDB" id="A0A327NN10"/>